<reference evidence="3 4" key="1">
    <citation type="submission" date="2017-06" db="EMBL/GenBank/DDBJ databases">
        <authorList>
            <person name="Kim H.J."/>
            <person name="Triplett B.A."/>
        </authorList>
    </citation>
    <scope>NUCLEOTIDE SEQUENCE [LARGE SCALE GENOMIC DNA]</scope>
    <source>
        <strain evidence="3 4">CGMCC 4.2132</strain>
    </source>
</reference>
<organism evidence="3 4">
    <name type="scientific">Streptosporangium subroseum</name>
    <dbReference type="NCBI Taxonomy" id="106412"/>
    <lineage>
        <taxon>Bacteria</taxon>
        <taxon>Bacillati</taxon>
        <taxon>Actinomycetota</taxon>
        <taxon>Actinomycetes</taxon>
        <taxon>Streptosporangiales</taxon>
        <taxon>Streptosporangiaceae</taxon>
        <taxon>Streptosporangium</taxon>
    </lineage>
</organism>
<evidence type="ECO:0000313" key="3">
    <source>
        <dbReference type="EMBL" id="SNS36529.1"/>
    </source>
</evidence>
<keyword evidence="1" id="KW-0812">Transmembrane</keyword>
<name>A0A239DWB1_9ACTN</name>
<dbReference type="Pfam" id="PF08044">
    <property type="entry name" value="DUF1707"/>
    <property type="match status" value="1"/>
</dbReference>
<proteinExistence type="predicted"/>
<keyword evidence="1" id="KW-0472">Membrane</keyword>
<accession>A0A239DWB1</accession>
<protein>
    <recommendedName>
        <fullName evidence="2">DUF1707 domain-containing protein</fullName>
    </recommendedName>
</protein>
<sequence>MIEVLIVSGLLAAAVITVLVIIVRRLNTTSRRRAVATSDRDQAAFEQWLDLQPTDAERQLALGELDEIFTSGRIGQPEHTERVSMIMEARTNRETQQALEELRSPDEV</sequence>
<gene>
    <name evidence="3" type="ORF">SAMN05216276_100890</name>
</gene>
<dbReference type="Proteomes" id="UP000198282">
    <property type="component" value="Unassembled WGS sequence"/>
</dbReference>
<feature type="transmembrane region" description="Helical" evidence="1">
    <location>
        <begin position="6"/>
        <end position="23"/>
    </location>
</feature>
<dbReference type="InterPro" id="IPR012551">
    <property type="entry name" value="DUF1707_SHOCT-like"/>
</dbReference>
<evidence type="ECO:0000313" key="4">
    <source>
        <dbReference type="Proteomes" id="UP000198282"/>
    </source>
</evidence>
<dbReference type="RefSeq" id="WP_143653163.1">
    <property type="nucleotide sequence ID" value="NZ_FZOD01000008.1"/>
</dbReference>
<feature type="domain" description="DUF1707" evidence="2">
    <location>
        <begin position="54"/>
        <end position="102"/>
    </location>
</feature>
<evidence type="ECO:0000259" key="2">
    <source>
        <dbReference type="Pfam" id="PF08044"/>
    </source>
</evidence>
<evidence type="ECO:0000256" key="1">
    <source>
        <dbReference type="SAM" id="Phobius"/>
    </source>
</evidence>
<dbReference type="AlphaFoldDB" id="A0A239DWB1"/>
<keyword evidence="1" id="KW-1133">Transmembrane helix</keyword>
<dbReference type="EMBL" id="FZOD01000008">
    <property type="protein sequence ID" value="SNS36529.1"/>
    <property type="molecule type" value="Genomic_DNA"/>
</dbReference>
<keyword evidence="4" id="KW-1185">Reference proteome</keyword>